<gene>
    <name evidence="2" type="ORF">J2X05_002192</name>
</gene>
<evidence type="ECO:0000313" key="3">
    <source>
        <dbReference type="Proteomes" id="UP001253595"/>
    </source>
</evidence>
<keyword evidence="3" id="KW-1185">Reference proteome</keyword>
<organism evidence="2 3">
    <name type="scientific">Cellvibrio fibrivorans</name>
    <dbReference type="NCBI Taxonomy" id="126350"/>
    <lineage>
        <taxon>Bacteria</taxon>
        <taxon>Pseudomonadati</taxon>
        <taxon>Pseudomonadota</taxon>
        <taxon>Gammaproteobacteria</taxon>
        <taxon>Cellvibrionales</taxon>
        <taxon>Cellvibrionaceae</taxon>
        <taxon>Cellvibrio</taxon>
    </lineage>
</organism>
<reference evidence="2 3" key="1">
    <citation type="submission" date="2023-07" db="EMBL/GenBank/DDBJ databases">
        <title>Sorghum-associated microbial communities from plants grown in Nebraska, USA.</title>
        <authorList>
            <person name="Schachtman D."/>
        </authorList>
    </citation>
    <scope>NUCLEOTIDE SEQUENCE [LARGE SCALE GENOMIC DNA]</scope>
    <source>
        <strain evidence="2 3">BE190</strain>
    </source>
</reference>
<proteinExistence type="predicted"/>
<dbReference type="Proteomes" id="UP001253595">
    <property type="component" value="Unassembled WGS sequence"/>
</dbReference>
<comment type="caution">
    <text evidence="2">The sequence shown here is derived from an EMBL/GenBank/DDBJ whole genome shotgun (WGS) entry which is preliminary data.</text>
</comment>
<dbReference type="Pfam" id="PF25559">
    <property type="entry name" value="DUF7931"/>
    <property type="match status" value="1"/>
</dbReference>
<evidence type="ECO:0000259" key="1">
    <source>
        <dbReference type="Pfam" id="PF25559"/>
    </source>
</evidence>
<accession>A0ABU1UYC5</accession>
<sequence length="166" mass="19082">MAEQSSASDTLWLLDGISDFRTYSEQLITQSRRSIAILTRDLDALVYATPECVQHLSDFVRSSRNAQMQILIKDTKPAIETGHLLVRLAQRLSSKILVRKMTVEPNNKEMGFMLGDTDKLLYKNDDALYRGFFNSAAASEIKSLREEFNYLWQYGELEPEFQVLHI</sequence>
<evidence type="ECO:0000313" key="2">
    <source>
        <dbReference type="EMBL" id="MDR7090170.1"/>
    </source>
</evidence>
<dbReference type="EMBL" id="JAVDVX010000003">
    <property type="protein sequence ID" value="MDR7090170.1"/>
    <property type="molecule type" value="Genomic_DNA"/>
</dbReference>
<feature type="domain" description="DUF7931" evidence="1">
    <location>
        <begin position="20"/>
        <end position="164"/>
    </location>
</feature>
<dbReference type="RefSeq" id="WP_310072285.1">
    <property type="nucleotide sequence ID" value="NZ_JAVDVX010000003.1"/>
</dbReference>
<dbReference type="InterPro" id="IPR057691">
    <property type="entry name" value="DUF7931"/>
</dbReference>
<protein>
    <recommendedName>
        <fullName evidence="1">DUF7931 domain-containing protein</fullName>
    </recommendedName>
</protein>
<name>A0ABU1UYC5_9GAMM</name>